<protein>
    <submittedName>
        <fullName evidence="1">Uncharacterized protein</fullName>
    </submittedName>
</protein>
<name>A0A1F6PAJ4_9BACT</name>
<gene>
    <name evidence="1" type="ORF">A2563_01200</name>
</gene>
<dbReference type="AlphaFoldDB" id="A0A1F6PAJ4"/>
<accession>A0A1F6PAJ4</accession>
<comment type="caution">
    <text evidence="1">The sequence shown here is derived from an EMBL/GenBank/DDBJ whole genome shotgun (WGS) entry which is preliminary data.</text>
</comment>
<dbReference type="STRING" id="1798705.A2563_01200"/>
<proteinExistence type="predicted"/>
<evidence type="ECO:0000313" key="1">
    <source>
        <dbReference type="EMBL" id="OGH93205.1"/>
    </source>
</evidence>
<evidence type="ECO:0000313" key="2">
    <source>
        <dbReference type="Proteomes" id="UP000176634"/>
    </source>
</evidence>
<dbReference type="Proteomes" id="UP000176634">
    <property type="component" value="Unassembled WGS sequence"/>
</dbReference>
<dbReference type="EMBL" id="MFRA01000001">
    <property type="protein sequence ID" value="OGH93205.1"/>
    <property type="molecule type" value="Genomic_DNA"/>
</dbReference>
<organism evidence="1 2">
    <name type="scientific">Candidatus Magasanikbacteria bacterium RIFOXYD1_FULL_40_23</name>
    <dbReference type="NCBI Taxonomy" id="1798705"/>
    <lineage>
        <taxon>Bacteria</taxon>
        <taxon>Candidatus Magasanikiibacteriota</taxon>
    </lineage>
</organism>
<reference evidence="1 2" key="1">
    <citation type="journal article" date="2016" name="Nat. Commun.">
        <title>Thousands of microbial genomes shed light on interconnected biogeochemical processes in an aquifer system.</title>
        <authorList>
            <person name="Anantharaman K."/>
            <person name="Brown C.T."/>
            <person name="Hug L.A."/>
            <person name="Sharon I."/>
            <person name="Castelle C.J."/>
            <person name="Probst A.J."/>
            <person name="Thomas B.C."/>
            <person name="Singh A."/>
            <person name="Wilkins M.J."/>
            <person name="Karaoz U."/>
            <person name="Brodie E.L."/>
            <person name="Williams K.H."/>
            <person name="Hubbard S.S."/>
            <person name="Banfield J.F."/>
        </authorList>
    </citation>
    <scope>NUCLEOTIDE SEQUENCE [LARGE SCALE GENOMIC DNA]</scope>
</reference>
<sequence>MMIVAKKNSKVIGANRFMKFCPGVVKYLKYMPKYRPAYKPAKSPIKRVICLRRYILWYNIRKYV</sequence>